<organism evidence="1 2">
    <name type="scientific">Melastoma candidum</name>
    <dbReference type="NCBI Taxonomy" id="119954"/>
    <lineage>
        <taxon>Eukaryota</taxon>
        <taxon>Viridiplantae</taxon>
        <taxon>Streptophyta</taxon>
        <taxon>Embryophyta</taxon>
        <taxon>Tracheophyta</taxon>
        <taxon>Spermatophyta</taxon>
        <taxon>Magnoliopsida</taxon>
        <taxon>eudicotyledons</taxon>
        <taxon>Gunneridae</taxon>
        <taxon>Pentapetalae</taxon>
        <taxon>rosids</taxon>
        <taxon>malvids</taxon>
        <taxon>Myrtales</taxon>
        <taxon>Melastomataceae</taxon>
        <taxon>Melastomatoideae</taxon>
        <taxon>Melastomateae</taxon>
        <taxon>Melastoma</taxon>
    </lineage>
</organism>
<sequence>MAAFLGFVVQHNATGKGPFENLLQHLSDPWHTTIVQTLEGLILPGVPSHPLIRESTRETGEVEDFNF</sequence>
<evidence type="ECO:0000313" key="1">
    <source>
        <dbReference type="EMBL" id="KAI4340108.1"/>
    </source>
</evidence>
<accession>A0ACB9NTN8</accession>
<gene>
    <name evidence="1" type="ORF">MLD38_024977</name>
</gene>
<dbReference type="Proteomes" id="UP001057402">
    <property type="component" value="Chromosome 7"/>
</dbReference>
<reference evidence="2" key="1">
    <citation type="journal article" date="2023" name="Front. Plant Sci.">
        <title>Chromosomal-level genome assembly of Melastoma candidum provides insights into trichome evolution.</title>
        <authorList>
            <person name="Zhong Y."/>
            <person name="Wu W."/>
            <person name="Sun C."/>
            <person name="Zou P."/>
            <person name="Liu Y."/>
            <person name="Dai S."/>
            <person name="Zhou R."/>
        </authorList>
    </citation>
    <scope>NUCLEOTIDE SEQUENCE [LARGE SCALE GENOMIC DNA]</scope>
</reference>
<comment type="caution">
    <text evidence="1">The sequence shown here is derived from an EMBL/GenBank/DDBJ whole genome shotgun (WGS) entry which is preliminary data.</text>
</comment>
<evidence type="ECO:0000313" key="2">
    <source>
        <dbReference type="Proteomes" id="UP001057402"/>
    </source>
</evidence>
<proteinExistence type="predicted"/>
<protein>
    <submittedName>
        <fullName evidence="1">Uncharacterized protein</fullName>
    </submittedName>
</protein>
<name>A0ACB9NTN8_9MYRT</name>
<dbReference type="EMBL" id="CM042886">
    <property type="protein sequence ID" value="KAI4340108.1"/>
    <property type="molecule type" value="Genomic_DNA"/>
</dbReference>
<keyword evidence="2" id="KW-1185">Reference proteome</keyword>